<feature type="domain" description="DinB-like" evidence="1">
    <location>
        <begin position="26"/>
        <end position="149"/>
    </location>
</feature>
<evidence type="ECO:0000259" key="1">
    <source>
        <dbReference type="Pfam" id="PF12867"/>
    </source>
</evidence>
<accession>A0A225DFX7</accession>
<dbReference type="RefSeq" id="WP_088256309.1">
    <property type="nucleotide sequence ID" value="NZ_NIDE01000008.1"/>
</dbReference>
<keyword evidence="3" id="KW-1185">Reference proteome</keyword>
<dbReference type="OrthoDB" id="9798830at2"/>
<gene>
    <name evidence="2" type="ORF">FRUB_05311</name>
</gene>
<comment type="caution">
    <text evidence="2">The sequence shown here is derived from an EMBL/GenBank/DDBJ whole genome shotgun (WGS) entry which is preliminary data.</text>
</comment>
<dbReference type="EMBL" id="NIDE01000008">
    <property type="protein sequence ID" value="OWK40392.1"/>
    <property type="molecule type" value="Genomic_DNA"/>
</dbReference>
<dbReference type="Proteomes" id="UP000214646">
    <property type="component" value="Unassembled WGS sequence"/>
</dbReference>
<proteinExistence type="predicted"/>
<dbReference type="Gene3D" id="1.20.120.450">
    <property type="entry name" value="dinb family like domain"/>
    <property type="match status" value="1"/>
</dbReference>
<dbReference type="InterPro" id="IPR034660">
    <property type="entry name" value="DinB/YfiT-like"/>
</dbReference>
<dbReference type="SUPFAM" id="SSF109854">
    <property type="entry name" value="DinB/YfiT-like putative metalloenzymes"/>
    <property type="match status" value="1"/>
</dbReference>
<sequence length="163" mass="18172">MSTDTPKSLREHVLYLLQGGGAHLSFDKAVEGVPPHLRGAKVEPVPHTPWRLLEHLRIAQWDILQFTIDLNHKSPDWPAGYWPNGDAPPDDVAWDRAVEAYRADNQAMQTLVADPATDLFARIPHGDGQTVLREALLVADHAAYHLGQLVVVRRLLGCWPEDA</sequence>
<name>A0A225DFX7_9BACT</name>
<organism evidence="2 3">
    <name type="scientific">Fimbriiglobus ruber</name>
    <dbReference type="NCBI Taxonomy" id="1908690"/>
    <lineage>
        <taxon>Bacteria</taxon>
        <taxon>Pseudomonadati</taxon>
        <taxon>Planctomycetota</taxon>
        <taxon>Planctomycetia</taxon>
        <taxon>Gemmatales</taxon>
        <taxon>Gemmataceae</taxon>
        <taxon>Fimbriiglobus</taxon>
    </lineage>
</organism>
<dbReference type="InterPro" id="IPR024775">
    <property type="entry name" value="DinB-like"/>
</dbReference>
<dbReference type="Pfam" id="PF12867">
    <property type="entry name" value="DinB_2"/>
    <property type="match status" value="1"/>
</dbReference>
<dbReference type="AlphaFoldDB" id="A0A225DFX7"/>
<evidence type="ECO:0000313" key="2">
    <source>
        <dbReference type="EMBL" id="OWK40392.1"/>
    </source>
</evidence>
<evidence type="ECO:0000313" key="3">
    <source>
        <dbReference type="Proteomes" id="UP000214646"/>
    </source>
</evidence>
<reference evidence="3" key="1">
    <citation type="submission" date="2017-06" db="EMBL/GenBank/DDBJ databases">
        <title>Genome analysis of Fimbriiglobus ruber SP5, the first member of the order Planctomycetales with confirmed chitinolytic capability.</title>
        <authorList>
            <person name="Ravin N.V."/>
            <person name="Rakitin A.L."/>
            <person name="Ivanova A.A."/>
            <person name="Beletsky A.V."/>
            <person name="Kulichevskaya I.S."/>
            <person name="Mardanov A.V."/>
            <person name="Dedysh S.N."/>
        </authorList>
    </citation>
    <scope>NUCLEOTIDE SEQUENCE [LARGE SCALE GENOMIC DNA]</scope>
    <source>
        <strain evidence="3">SP5</strain>
    </source>
</reference>
<protein>
    <recommendedName>
        <fullName evidence="1">DinB-like domain-containing protein</fullName>
    </recommendedName>
</protein>